<evidence type="ECO:0000313" key="2">
    <source>
        <dbReference type="Proteomes" id="UP000298595"/>
    </source>
</evidence>
<evidence type="ECO:0000313" key="1">
    <source>
        <dbReference type="EMBL" id="QCO00272.1"/>
    </source>
</evidence>
<keyword evidence="1" id="KW-0614">Plasmid</keyword>
<dbReference type="EMBL" id="CP032326">
    <property type="protein sequence ID" value="QCO00272.1"/>
    <property type="molecule type" value="Genomic_DNA"/>
</dbReference>
<organism evidence="1 2">
    <name type="scientific">Azospirillum argentinense</name>
    <dbReference type="NCBI Taxonomy" id="2970906"/>
    <lineage>
        <taxon>Bacteria</taxon>
        <taxon>Pseudomonadati</taxon>
        <taxon>Pseudomonadota</taxon>
        <taxon>Alphaproteobacteria</taxon>
        <taxon>Rhodospirillales</taxon>
        <taxon>Azospirillaceae</taxon>
        <taxon>Azospirillum</taxon>
    </lineage>
</organism>
<sequence>MAGGFFTTPPDARRLNLVFFPQAASGGGSVLRWQGQLDEHAVVHVVQMPAHGARYLEPSYRSMRPLVNDLLDSDTRFCGTRYAFVGARLGAWVAIELLQALAARGAAMPSAFLVCGAPGPHDKSLFCAGPAELGPVDIHVTKGIPAARGI</sequence>
<dbReference type="KEGG" id="aare:D3093_34130"/>
<proteinExistence type="predicted"/>
<reference evidence="1 2" key="1">
    <citation type="submission" date="2018-09" db="EMBL/GenBank/DDBJ databases">
        <title>Whole genome based analysis of evolution and adaptive divergence in Indian and Brazilian strains of Azospirillum brasilense.</title>
        <authorList>
            <person name="Singh C."/>
            <person name="Tripathi A.K."/>
        </authorList>
    </citation>
    <scope>NUCLEOTIDE SEQUENCE [LARGE SCALE GENOMIC DNA]</scope>
    <source>
        <strain evidence="1 2">MTCC4035</strain>
        <plasmid evidence="1 2">p5</plasmid>
    </source>
</reference>
<dbReference type="GO" id="GO:0008610">
    <property type="term" value="P:lipid biosynthetic process"/>
    <property type="evidence" value="ECO:0007669"/>
    <property type="project" value="TreeGrafter"/>
</dbReference>
<gene>
    <name evidence="1" type="ORF">D3093_34130</name>
</gene>
<dbReference type="SUPFAM" id="SSF53474">
    <property type="entry name" value="alpha/beta-Hydrolases"/>
    <property type="match status" value="1"/>
</dbReference>
<accession>A0A4D8Q1P0</accession>
<geneLocation type="plasmid" evidence="1 2">
    <name>p5</name>
</geneLocation>
<name>A0A4D8Q1P0_9PROT</name>
<dbReference type="InterPro" id="IPR012223">
    <property type="entry name" value="TEII"/>
</dbReference>
<protein>
    <recommendedName>
        <fullName evidence="3">Thioesterase domain-containing protein</fullName>
    </recommendedName>
</protein>
<dbReference type="PANTHER" id="PTHR11487:SF0">
    <property type="entry name" value="S-ACYL FATTY ACID SYNTHASE THIOESTERASE, MEDIUM CHAIN"/>
    <property type="match status" value="1"/>
</dbReference>
<dbReference type="InterPro" id="IPR029058">
    <property type="entry name" value="AB_hydrolase_fold"/>
</dbReference>
<dbReference type="AlphaFoldDB" id="A0A4D8Q1P0"/>
<dbReference type="Gene3D" id="3.40.50.1820">
    <property type="entry name" value="alpha/beta hydrolase"/>
    <property type="match status" value="1"/>
</dbReference>
<dbReference type="RefSeq" id="WP_137118979.1">
    <property type="nucleotide sequence ID" value="NZ_CP032326.1"/>
</dbReference>
<evidence type="ECO:0008006" key="3">
    <source>
        <dbReference type="Google" id="ProtNLM"/>
    </source>
</evidence>
<dbReference type="Proteomes" id="UP000298595">
    <property type="component" value="Plasmid p5"/>
</dbReference>
<dbReference type="PANTHER" id="PTHR11487">
    <property type="entry name" value="THIOESTERASE"/>
    <property type="match status" value="1"/>
</dbReference>